<dbReference type="InterPro" id="IPR004381">
    <property type="entry name" value="Glycerate_kinase"/>
</dbReference>
<evidence type="ECO:0000313" key="5">
    <source>
        <dbReference type="EMBL" id="WFP17252.1"/>
    </source>
</evidence>
<evidence type="ECO:0000256" key="4">
    <source>
        <dbReference type="PIRNR" id="PIRNR006078"/>
    </source>
</evidence>
<dbReference type="EMBL" id="CP121252">
    <property type="protein sequence ID" value="WFP17252.1"/>
    <property type="molecule type" value="Genomic_DNA"/>
</dbReference>
<dbReference type="Gene3D" id="3.40.50.10350">
    <property type="entry name" value="Glycerate kinase, domain 1"/>
    <property type="match status" value="1"/>
</dbReference>
<dbReference type="NCBIfam" id="TIGR00045">
    <property type="entry name" value="glycerate kinase"/>
    <property type="match status" value="1"/>
</dbReference>
<dbReference type="PIRSF" id="PIRSF006078">
    <property type="entry name" value="GlxK"/>
    <property type="match status" value="1"/>
</dbReference>
<name>A0ABY8H9G0_9MICC</name>
<dbReference type="PANTHER" id="PTHR21599">
    <property type="entry name" value="GLYCERATE KINASE"/>
    <property type="match status" value="1"/>
</dbReference>
<dbReference type="InterPro" id="IPR036129">
    <property type="entry name" value="Glycerate_kinase_sf"/>
</dbReference>
<sequence>MSRADRPSPLRVAVIPDSFKGTLDARRVATAIADGVRRAAGEAQQDIIVDELPFADGGEGTLDAVLAAWGTSAQSCTTTDAIGRPCNAEYAVSADGRIGLIEAAQANGLAAVSDVPLRAAEATTRGVGTLVRAALDEGVDEILLTIGGSATTDAGTGLLRELGARFFDVNGVELPDGGGSLLNLATIDLSGIDPRVRDVTWRIATDVTNPLTGPQGAAHVFGPQKGAALEDVEHLDRCLKHLAEVVAESGGKSLDGVAGLGAAGGLGALLYAFFTVELVPGWEMVSDALGAAEKIGQADLVFTGEGRFDTQSLDGKVIHGVRQLTAETTPMIVLAGQVAVDAEALQASGVTAAFSIGRGPGTLEETAPHTAENLTWTAYQVARLLLTP</sequence>
<evidence type="ECO:0000256" key="3">
    <source>
        <dbReference type="ARBA" id="ARBA00022777"/>
    </source>
</evidence>
<dbReference type="GO" id="GO:0008887">
    <property type="term" value="F:glycerate kinase activity"/>
    <property type="evidence" value="ECO:0007669"/>
    <property type="project" value="UniProtKB-EC"/>
</dbReference>
<dbReference type="SUPFAM" id="SSF110738">
    <property type="entry name" value="Glycerate kinase I"/>
    <property type="match status" value="1"/>
</dbReference>
<gene>
    <name evidence="5" type="ORF">P8192_03815</name>
</gene>
<reference evidence="5 6" key="1">
    <citation type="submission" date="2023-04" db="EMBL/GenBank/DDBJ databases">
        <title>Funneling lignin-derived compounds into biodiesel using alkali-halophilic Citricoccus sp. P2.</title>
        <authorList>
            <person name="Luo C.-B."/>
        </authorList>
    </citation>
    <scope>NUCLEOTIDE SEQUENCE [LARGE SCALE GENOMIC DNA]</scope>
    <source>
        <strain evidence="5 6">P2</strain>
    </source>
</reference>
<proteinExistence type="inferred from homology"/>
<keyword evidence="3 4" id="KW-0418">Kinase</keyword>
<organism evidence="5 6">
    <name type="scientific">Citricoccus muralis</name>
    <dbReference type="NCBI Taxonomy" id="169134"/>
    <lineage>
        <taxon>Bacteria</taxon>
        <taxon>Bacillati</taxon>
        <taxon>Actinomycetota</taxon>
        <taxon>Actinomycetes</taxon>
        <taxon>Micrococcales</taxon>
        <taxon>Micrococcaceae</taxon>
        <taxon>Citricoccus</taxon>
    </lineage>
</organism>
<dbReference type="InterPro" id="IPR018193">
    <property type="entry name" value="Glyc_kinase_flavodox-like_fold"/>
</dbReference>
<dbReference type="RefSeq" id="WP_278158626.1">
    <property type="nucleotide sequence ID" value="NZ_CP121252.1"/>
</dbReference>
<dbReference type="Gene3D" id="3.90.1510.10">
    <property type="entry name" value="Glycerate kinase, domain 2"/>
    <property type="match status" value="1"/>
</dbReference>
<dbReference type="PANTHER" id="PTHR21599:SF0">
    <property type="entry name" value="GLYCERATE KINASE"/>
    <property type="match status" value="1"/>
</dbReference>
<comment type="similarity">
    <text evidence="1 4">Belongs to the glycerate kinase type-1 family.</text>
</comment>
<evidence type="ECO:0000256" key="1">
    <source>
        <dbReference type="ARBA" id="ARBA00006284"/>
    </source>
</evidence>
<dbReference type="EC" id="2.7.1.31" evidence="5"/>
<protein>
    <submittedName>
        <fullName evidence="5">Glycerate kinase</fullName>
        <ecNumber evidence="5">2.7.1.31</ecNumber>
    </submittedName>
</protein>
<dbReference type="Pfam" id="PF02595">
    <property type="entry name" value="Gly_kinase"/>
    <property type="match status" value="1"/>
</dbReference>
<keyword evidence="6" id="KW-1185">Reference proteome</keyword>
<dbReference type="Proteomes" id="UP001219037">
    <property type="component" value="Chromosome"/>
</dbReference>
<accession>A0ABY8H9G0</accession>
<dbReference type="InterPro" id="IPR018197">
    <property type="entry name" value="Glycerate_kinase_RE-like"/>
</dbReference>
<evidence type="ECO:0000313" key="6">
    <source>
        <dbReference type="Proteomes" id="UP001219037"/>
    </source>
</evidence>
<evidence type="ECO:0000256" key="2">
    <source>
        <dbReference type="ARBA" id="ARBA00022679"/>
    </source>
</evidence>
<keyword evidence="2 4" id="KW-0808">Transferase</keyword>